<dbReference type="GO" id="GO:0015840">
    <property type="term" value="P:urea transport"/>
    <property type="evidence" value="ECO:0007669"/>
    <property type="project" value="EnsemblFungi"/>
</dbReference>
<feature type="non-terminal residue" evidence="3">
    <location>
        <position position="1"/>
    </location>
</feature>
<dbReference type="STRING" id="683960.A0A1E3NZ61"/>
<dbReference type="GO" id="GO:0005774">
    <property type="term" value="C:vacuolar membrane"/>
    <property type="evidence" value="ECO:0007669"/>
    <property type="project" value="TreeGrafter"/>
</dbReference>
<accession>A0A1E3NZ61</accession>
<dbReference type="OrthoDB" id="338854at2759"/>
<feature type="compositionally biased region" description="Polar residues" evidence="2">
    <location>
        <begin position="334"/>
        <end position="360"/>
    </location>
</feature>
<dbReference type="Proteomes" id="UP000094112">
    <property type="component" value="Unassembled WGS sequence"/>
</dbReference>
<name>A0A1E3NZ61_WICAA</name>
<organism evidence="3 4">
    <name type="scientific">Wickerhamomyces anomalus (strain ATCC 58044 / CBS 1984 / NCYC 433 / NRRL Y-366-8)</name>
    <name type="common">Yeast</name>
    <name type="synonym">Hansenula anomala</name>
    <dbReference type="NCBI Taxonomy" id="683960"/>
    <lineage>
        <taxon>Eukaryota</taxon>
        <taxon>Fungi</taxon>
        <taxon>Dikarya</taxon>
        <taxon>Ascomycota</taxon>
        <taxon>Saccharomycotina</taxon>
        <taxon>Saccharomycetes</taxon>
        <taxon>Phaffomycetales</taxon>
        <taxon>Wickerhamomycetaceae</taxon>
        <taxon>Wickerhamomyces</taxon>
    </lineage>
</organism>
<dbReference type="RefSeq" id="XP_019037703.1">
    <property type="nucleotide sequence ID" value="XM_019182095.1"/>
</dbReference>
<dbReference type="EMBL" id="KV454212">
    <property type="protein sequence ID" value="ODQ58496.1"/>
    <property type="molecule type" value="Genomic_DNA"/>
</dbReference>
<dbReference type="GO" id="GO:0034198">
    <property type="term" value="P:cellular response to amino acid starvation"/>
    <property type="evidence" value="ECO:0007669"/>
    <property type="project" value="EnsemblFungi"/>
</dbReference>
<dbReference type="GO" id="GO:0009410">
    <property type="term" value="P:response to xenobiotic stimulus"/>
    <property type="evidence" value="ECO:0007669"/>
    <property type="project" value="EnsemblFungi"/>
</dbReference>
<dbReference type="Pfam" id="PF06218">
    <property type="entry name" value="NPR2"/>
    <property type="match status" value="1"/>
</dbReference>
<keyword evidence="4" id="KW-1185">Reference proteome</keyword>
<evidence type="ECO:0000256" key="2">
    <source>
        <dbReference type="SAM" id="MobiDB-lite"/>
    </source>
</evidence>
<dbReference type="GO" id="GO:1990130">
    <property type="term" value="C:GATOR1 complex"/>
    <property type="evidence" value="ECO:0007669"/>
    <property type="project" value="EnsemblFungi"/>
</dbReference>
<protein>
    <recommendedName>
        <fullName evidence="5">Nitrogen permease regulator 2</fullName>
    </recommendedName>
</protein>
<dbReference type="GO" id="GO:0005096">
    <property type="term" value="F:GTPase activator activity"/>
    <property type="evidence" value="ECO:0007669"/>
    <property type="project" value="TreeGrafter"/>
</dbReference>
<dbReference type="GeneID" id="30199341"/>
<evidence type="ECO:0008006" key="5">
    <source>
        <dbReference type="Google" id="ProtNLM"/>
    </source>
</evidence>
<evidence type="ECO:0000313" key="4">
    <source>
        <dbReference type="Proteomes" id="UP000094112"/>
    </source>
</evidence>
<evidence type="ECO:0000256" key="1">
    <source>
        <dbReference type="ARBA" id="ARBA00008433"/>
    </source>
</evidence>
<dbReference type="PANTHER" id="PTHR12991:SF10">
    <property type="entry name" value="GATOR COMPLEX PROTEIN NPRL2"/>
    <property type="match status" value="1"/>
</dbReference>
<dbReference type="GO" id="GO:2000785">
    <property type="term" value="P:regulation of autophagosome assembly"/>
    <property type="evidence" value="ECO:0007669"/>
    <property type="project" value="EnsemblFungi"/>
</dbReference>
<dbReference type="GO" id="GO:1904262">
    <property type="term" value="P:negative regulation of TORC1 signaling"/>
    <property type="evidence" value="ECO:0007669"/>
    <property type="project" value="EnsemblFungi"/>
</dbReference>
<proteinExistence type="inferred from homology"/>
<dbReference type="GO" id="GO:0006995">
    <property type="term" value="P:cellular response to nitrogen starvation"/>
    <property type="evidence" value="ECO:0007669"/>
    <property type="project" value="EnsemblFungi"/>
</dbReference>
<dbReference type="InterPro" id="IPR009348">
    <property type="entry name" value="NPR2-like"/>
</dbReference>
<reference evidence="3 4" key="1">
    <citation type="journal article" date="2016" name="Proc. Natl. Acad. Sci. U.S.A.">
        <title>Comparative genomics of biotechnologically important yeasts.</title>
        <authorList>
            <person name="Riley R."/>
            <person name="Haridas S."/>
            <person name="Wolfe K.H."/>
            <person name="Lopes M.R."/>
            <person name="Hittinger C.T."/>
            <person name="Goeker M."/>
            <person name="Salamov A.A."/>
            <person name="Wisecaver J.H."/>
            <person name="Long T.M."/>
            <person name="Calvey C.H."/>
            <person name="Aerts A.L."/>
            <person name="Barry K.W."/>
            <person name="Choi C."/>
            <person name="Clum A."/>
            <person name="Coughlan A.Y."/>
            <person name="Deshpande S."/>
            <person name="Douglass A.P."/>
            <person name="Hanson S.J."/>
            <person name="Klenk H.-P."/>
            <person name="LaButti K.M."/>
            <person name="Lapidus A."/>
            <person name="Lindquist E.A."/>
            <person name="Lipzen A.M."/>
            <person name="Meier-Kolthoff J.P."/>
            <person name="Ohm R.A."/>
            <person name="Otillar R.P."/>
            <person name="Pangilinan J.L."/>
            <person name="Peng Y."/>
            <person name="Rokas A."/>
            <person name="Rosa C.A."/>
            <person name="Scheuner C."/>
            <person name="Sibirny A.A."/>
            <person name="Slot J.C."/>
            <person name="Stielow J.B."/>
            <person name="Sun H."/>
            <person name="Kurtzman C.P."/>
            <person name="Blackwell M."/>
            <person name="Grigoriev I.V."/>
            <person name="Jeffries T.W."/>
        </authorList>
    </citation>
    <scope>NUCLEOTIDE SEQUENCE [LARGE SCALE GENOMIC DNA]</scope>
    <source>
        <strain evidence="4">ATCC 58044 / CBS 1984 / NCYC 433 / NRRL Y-366-8</strain>
    </source>
</reference>
<dbReference type="AlphaFoldDB" id="A0A1E3NZ61"/>
<dbReference type="GO" id="GO:0015824">
    <property type="term" value="P:proline transport"/>
    <property type="evidence" value="ECO:0007669"/>
    <property type="project" value="EnsemblFungi"/>
</dbReference>
<sequence>GFAPIEAIFYSVFHPTEGTKVSQQVPLGAIVTPPKSTSDVLAEPLFDFDLVKNYVIPKAQLCNRLVTLKVNQYRIIGYPVTIIAPHYARNSFSFNFCFVFRYESDTTPYESAIRRLGRMFKNLEEQYQLLSRKEKDRLYFKDDGRNASTNTAITSPPMTESFNNDTSYTIKLDSIESLIQQIYQDLNNYSECLIPIDSGNSVDIKLFPLLPPPPRLNQEDVPISTVHLESMVDVNWDPTMLKILPFINGINSIKKISVLANSDYNIVKQCIQHLIYYKCIIIIDIFQFSNIYAPTSDIVLFLKDSHMATECQAYVVSPSIFKDKPFESDKSADQKTSTRTTKTPNRKSSGKDVSSVSLVGDSNRSKRETVVLPSKAKLYFLYRSLHQGQTVKSWYKEHAEALEHIDIRRFLSFGVLRGLIYRVHSYPIIDSVLLKEEHSQSKSLFLQAYNDKDLDEDNEDDEGEGTNETDAVTNLQTVKAASLFKRNTDNELSEADKRKTAIILKNLNDIKNFDAVCTELEMDRKSVETLLRKIGHFNVVNS</sequence>
<feature type="region of interest" description="Disordered" evidence="2">
    <location>
        <begin position="326"/>
        <end position="360"/>
    </location>
</feature>
<dbReference type="PANTHER" id="PTHR12991">
    <property type="entry name" value="NITROGEN PERMEASE REGULATOR 2/TUMOR SUPPRESSOR CANDIDATE 4"/>
    <property type="match status" value="1"/>
</dbReference>
<evidence type="ECO:0000313" key="3">
    <source>
        <dbReference type="EMBL" id="ODQ58496.1"/>
    </source>
</evidence>
<dbReference type="GO" id="GO:0010508">
    <property type="term" value="P:positive regulation of autophagy"/>
    <property type="evidence" value="ECO:0007669"/>
    <property type="project" value="EnsemblFungi"/>
</dbReference>
<gene>
    <name evidence="3" type="ORF">WICANDRAFT_33631</name>
</gene>
<comment type="similarity">
    <text evidence="1">Belongs to the NPR2 family.</text>
</comment>